<name>A0A0J7KBH8_LASNI</name>
<evidence type="ECO:0000313" key="2">
    <source>
        <dbReference type="EMBL" id="KMQ87718.1"/>
    </source>
</evidence>
<gene>
    <name evidence="2" type="ORF">RF55_12921</name>
</gene>
<dbReference type="PaxDb" id="67767-A0A0J7KBH8"/>
<dbReference type="Gene3D" id="2.40.70.10">
    <property type="entry name" value="Acid Proteases"/>
    <property type="match status" value="1"/>
</dbReference>
<dbReference type="PANTHER" id="PTHR37984">
    <property type="entry name" value="PROTEIN CBG26694"/>
    <property type="match status" value="1"/>
</dbReference>
<keyword evidence="3" id="KW-1185">Reference proteome</keyword>
<comment type="caution">
    <text evidence="2">The sequence shown here is derived from an EMBL/GenBank/DDBJ whole genome shotgun (WGS) entry which is preliminary data.</text>
</comment>
<dbReference type="STRING" id="67767.A0A0J7KBH8"/>
<reference evidence="2 3" key="1">
    <citation type="submission" date="2015-04" db="EMBL/GenBank/DDBJ databases">
        <title>Lasius niger genome sequencing.</title>
        <authorList>
            <person name="Konorov E.A."/>
            <person name="Nikitin M.A."/>
            <person name="Kirill M.V."/>
            <person name="Chang P."/>
        </authorList>
    </citation>
    <scope>NUCLEOTIDE SEQUENCE [LARGE SCALE GENOMIC DNA]</scope>
    <source>
        <tissue evidence="2">Whole</tissue>
    </source>
</reference>
<dbReference type="SUPFAM" id="SSF50630">
    <property type="entry name" value="Acid proteases"/>
    <property type="match status" value="1"/>
</dbReference>
<dbReference type="CDD" id="cd05481">
    <property type="entry name" value="retropepsin_like_LTR_1"/>
    <property type="match status" value="1"/>
</dbReference>
<dbReference type="EMBL" id="LBMM01010018">
    <property type="protein sequence ID" value="KMQ87718.1"/>
    <property type="molecule type" value="Genomic_DNA"/>
</dbReference>
<feature type="region of interest" description="Disordered" evidence="1">
    <location>
        <begin position="68"/>
        <end position="108"/>
    </location>
</feature>
<protein>
    <submittedName>
        <fullName evidence="2">Actin-binding lim protein 1-like protein</fullName>
    </submittedName>
</protein>
<dbReference type="InterPro" id="IPR050951">
    <property type="entry name" value="Retrovirus_Pol_polyprotein"/>
</dbReference>
<organism evidence="2 3">
    <name type="scientific">Lasius niger</name>
    <name type="common">Black garden ant</name>
    <dbReference type="NCBI Taxonomy" id="67767"/>
    <lineage>
        <taxon>Eukaryota</taxon>
        <taxon>Metazoa</taxon>
        <taxon>Ecdysozoa</taxon>
        <taxon>Arthropoda</taxon>
        <taxon>Hexapoda</taxon>
        <taxon>Insecta</taxon>
        <taxon>Pterygota</taxon>
        <taxon>Neoptera</taxon>
        <taxon>Endopterygota</taxon>
        <taxon>Hymenoptera</taxon>
        <taxon>Apocrita</taxon>
        <taxon>Aculeata</taxon>
        <taxon>Formicoidea</taxon>
        <taxon>Formicidae</taxon>
        <taxon>Formicinae</taxon>
        <taxon>Lasius</taxon>
        <taxon>Lasius</taxon>
    </lineage>
</organism>
<evidence type="ECO:0000256" key="1">
    <source>
        <dbReference type="SAM" id="MobiDB-lite"/>
    </source>
</evidence>
<evidence type="ECO:0000313" key="3">
    <source>
        <dbReference type="Proteomes" id="UP000036403"/>
    </source>
</evidence>
<dbReference type="InterPro" id="IPR021109">
    <property type="entry name" value="Peptidase_aspartic_dom_sf"/>
</dbReference>
<dbReference type="PANTHER" id="PTHR37984:SF9">
    <property type="entry name" value="INTEGRASE CATALYTIC DOMAIN-CONTAINING PROTEIN"/>
    <property type="match status" value="1"/>
</dbReference>
<dbReference type="AlphaFoldDB" id="A0A0J7KBH8"/>
<proteinExistence type="predicted"/>
<accession>A0A0J7KBH8</accession>
<dbReference type="Proteomes" id="UP000036403">
    <property type="component" value="Unassembled WGS sequence"/>
</dbReference>
<dbReference type="OrthoDB" id="2286242at2759"/>
<sequence length="343" mass="38686">MATLKNMSLTCELGELRDSLVKDVFISGIRDKHIQEKLLNTADVDINKALVVCRTHVTIANQVQSIKMKGDKEESNQSIKQEPSIEVLKKNRGRNAGDTRPGARKSLSNSSQEKKVDCKFCGYKHLYGRCPAFGKECSNCNKRNHFAKVCNAKKKKPVDALEELKSEDEEEKYMVEELQVSAVCDTKQSSNDWYIVSFSVKGRKVEFKCDSGAQVNVLSLKQCLKLGVSSRDLIKTKSVITSFTKDRLPVVGKCNLPCRYKAIDYLVEFYVVDIDCFNIIGLKTSEQLGFIVRVETISKDVKCWVSAEYRELFNGQVGYIPQKVTIKVDPKVKPVVLPARRIP</sequence>